<dbReference type="Proteomes" id="UP000816034">
    <property type="component" value="Unassembled WGS sequence"/>
</dbReference>
<comment type="pathway">
    <text evidence="2">Protein modification; protein lipoylation via exogenous pathway; protein N(6)-(lipoyl)lysine from lipoate: step 1/2.</text>
</comment>
<evidence type="ECO:0000313" key="11">
    <source>
        <dbReference type="Proteomes" id="UP000816034"/>
    </source>
</evidence>
<dbReference type="Gene3D" id="3.30.390.50">
    <property type="entry name" value="CO dehydrogenase flavoprotein, C-terminal domain"/>
    <property type="match status" value="1"/>
</dbReference>
<dbReference type="GO" id="GO:0017118">
    <property type="term" value="F:lipoyltransferase activity"/>
    <property type="evidence" value="ECO:0007669"/>
    <property type="project" value="TreeGrafter"/>
</dbReference>
<dbReference type="InterPro" id="IPR045864">
    <property type="entry name" value="aa-tRNA-synth_II/BPL/LPL"/>
</dbReference>
<keyword evidence="5" id="KW-0436">Ligase</keyword>
<dbReference type="AlphaFoldDB" id="A0AA88GD09"/>
<dbReference type="SUPFAM" id="SSF55681">
    <property type="entry name" value="Class II aaRS and biotin synthetases"/>
    <property type="match status" value="1"/>
</dbReference>
<dbReference type="RefSeq" id="XP_044542382.1">
    <property type="nucleotide sequence ID" value="XM_044688618.1"/>
</dbReference>
<evidence type="ECO:0000313" key="10">
    <source>
        <dbReference type="EMBL" id="KAG2373208.1"/>
    </source>
</evidence>
<evidence type="ECO:0000256" key="7">
    <source>
        <dbReference type="ARBA" id="ARBA00022840"/>
    </source>
</evidence>
<comment type="similarity">
    <text evidence="3">Belongs to the LplA family.</text>
</comment>
<evidence type="ECO:0000256" key="5">
    <source>
        <dbReference type="ARBA" id="ARBA00022598"/>
    </source>
</evidence>
<gene>
    <name evidence="10" type="ORF">C9374_012810</name>
</gene>
<dbReference type="GO" id="GO:0005524">
    <property type="term" value="F:ATP binding"/>
    <property type="evidence" value="ECO:0007669"/>
    <property type="project" value="UniProtKB-KW"/>
</dbReference>
<evidence type="ECO:0000256" key="6">
    <source>
        <dbReference type="ARBA" id="ARBA00022741"/>
    </source>
</evidence>
<sequence length="415" mass="47286">MKKTALASQKLFGNCSLFATTKPSSTYPFLPQHHYSTETSAWFSQCITLQRKPVRIIVSNSNDPYFNLATEDYLFVDEASKQVETLFLWRNDRTVVIGKHQNPYKECNISKMNLDGVNLVRRRSGGGAVYQDLGNSIFTFISPKEDYSKELNFQILMDALKHGFNIQSELSGRNDLILSECKRKISGSAFKQGKDVCVHHGTMLLNLDVNALQNYLTPHKLKLLSKGVASVASRVCNLTTISSNISHESLNTSIIREFCKRHDFDRQVEVEAIDHSSFASNNGWKDFYKQLSDPEWNYGTTPDFTYNIETKFDWGLVDLHIDYKSGKISSVKMFSDSLFPVLVESVEEGLVSQEFSMNGIKLFESWMLDVKILLFLTLMTHPSNYYKRTPPNFVHGCVLLYFNKISAISVELAFE</sequence>
<dbReference type="PROSITE" id="PS51733">
    <property type="entry name" value="BPL_LPL_CATALYTIC"/>
    <property type="match status" value="1"/>
</dbReference>
<dbReference type="EC" id="6.3.1.20" evidence="4"/>
<comment type="catalytic activity">
    <reaction evidence="8">
        <text>L-lysyl-[lipoyl-carrier protein] + (R)-lipoate + ATP = N(6)-[(R)-lipoyl]-L-lysyl-[lipoyl-carrier protein] + AMP + diphosphate + H(+)</text>
        <dbReference type="Rhea" id="RHEA:49288"/>
        <dbReference type="Rhea" id="RHEA-COMP:10500"/>
        <dbReference type="Rhea" id="RHEA-COMP:10502"/>
        <dbReference type="ChEBI" id="CHEBI:15378"/>
        <dbReference type="ChEBI" id="CHEBI:29969"/>
        <dbReference type="ChEBI" id="CHEBI:30616"/>
        <dbReference type="ChEBI" id="CHEBI:33019"/>
        <dbReference type="ChEBI" id="CHEBI:83088"/>
        <dbReference type="ChEBI" id="CHEBI:83099"/>
        <dbReference type="ChEBI" id="CHEBI:456215"/>
        <dbReference type="EC" id="6.3.1.20"/>
    </reaction>
</comment>
<dbReference type="GO" id="GO:0016979">
    <property type="term" value="F:lipoate-protein ligase activity"/>
    <property type="evidence" value="ECO:0007669"/>
    <property type="project" value="UniProtKB-EC"/>
</dbReference>
<evidence type="ECO:0000256" key="3">
    <source>
        <dbReference type="ARBA" id="ARBA00008242"/>
    </source>
</evidence>
<dbReference type="SUPFAM" id="SSF82649">
    <property type="entry name" value="SufE/NifU"/>
    <property type="match status" value="1"/>
</dbReference>
<dbReference type="InterPro" id="IPR004143">
    <property type="entry name" value="BPL_LPL_catalytic"/>
</dbReference>
<proteinExistence type="inferred from homology"/>
<dbReference type="GeneID" id="68105264"/>
<dbReference type="Gene3D" id="3.30.930.10">
    <property type="entry name" value="Bira Bifunctional Protein, Domain 2"/>
    <property type="match status" value="1"/>
</dbReference>
<dbReference type="InterPro" id="IPR019491">
    <property type="entry name" value="Lipoate_protein_ligase_C"/>
</dbReference>
<evidence type="ECO:0000256" key="4">
    <source>
        <dbReference type="ARBA" id="ARBA00012367"/>
    </source>
</evidence>
<dbReference type="EMBL" id="PYSW02000059">
    <property type="protein sequence ID" value="KAG2373208.1"/>
    <property type="molecule type" value="Genomic_DNA"/>
</dbReference>
<evidence type="ECO:0000259" key="9">
    <source>
        <dbReference type="PROSITE" id="PS51733"/>
    </source>
</evidence>
<evidence type="ECO:0000256" key="1">
    <source>
        <dbReference type="ARBA" id="ARBA00005085"/>
    </source>
</evidence>
<evidence type="ECO:0000256" key="8">
    <source>
        <dbReference type="ARBA" id="ARBA00048037"/>
    </source>
</evidence>
<comment type="pathway">
    <text evidence="1">Protein modification; protein lipoylation via exogenous pathway; protein N(6)-(lipoyl)lysine from lipoate: step 2/2.</text>
</comment>
<dbReference type="Pfam" id="PF21948">
    <property type="entry name" value="LplA-B_cat"/>
    <property type="match status" value="1"/>
</dbReference>
<evidence type="ECO:0000256" key="2">
    <source>
        <dbReference type="ARBA" id="ARBA00005124"/>
    </source>
</evidence>
<dbReference type="NCBIfam" id="TIGR00545">
    <property type="entry name" value="lipoyltrans"/>
    <property type="match status" value="1"/>
</dbReference>
<keyword evidence="7" id="KW-0067">ATP-binding</keyword>
<keyword evidence="11" id="KW-1185">Reference proteome</keyword>
<comment type="caution">
    <text evidence="10">The sequence shown here is derived from an EMBL/GenBank/DDBJ whole genome shotgun (WGS) entry which is preliminary data.</text>
</comment>
<dbReference type="PANTHER" id="PTHR12561:SF3">
    <property type="entry name" value="LIPOYLTRANSFERASE 1, MITOCHONDRIAL"/>
    <property type="match status" value="1"/>
</dbReference>
<protein>
    <recommendedName>
        <fullName evidence="4">lipoate--protein ligase</fullName>
        <ecNumber evidence="4">6.3.1.20</ecNumber>
    </recommendedName>
</protein>
<reference evidence="10 11" key="1">
    <citation type="journal article" date="2018" name="BMC Genomics">
        <title>The genome of Naegleria lovaniensis, the basis for a comparative approach to unravel pathogenicity factors of the human pathogenic amoeba N. fowleri.</title>
        <authorList>
            <person name="Liechti N."/>
            <person name="Schurch N."/>
            <person name="Bruggmann R."/>
            <person name="Wittwer M."/>
        </authorList>
    </citation>
    <scope>NUCLEOTIDE SEQUENCE [LARGE SCALE GENOMIC DNA]</scope>
    <source>
        <strain evidence="10 11">ATCC 30569</strain>
    </source>
</reference>
<keyword evidence="6" id="KW-0547">Nucleotide-binding</keyword>
<name>A0AA88GD09_NAELO</name>
<dbReference type="InterPro" id="IPR004562">
    <property type="entry name" value="LipoylTrfase_LipoateP_Ligase"/>
</dbReference>
<dbReference type="CDD" id="cd16443">
    <property type="entry name" value="LplA"/>
    <property type="match status" value="1"/>
</dbReference>
<feature type="domain" description="BPL/LPL catalytic" evidence="9">
    <location>
        <begin position="80"/>
        <end position="266"/>
    </location>
</feature>
<dbReference type="PANTHER" id="PTHR12561">
    <property type="entry name" value="LIPOATE-PROTEIN LIGASE"/>
    <property type="match status" value="1"/>
</dbReference>
<dbReference type="GO" id="GO:0005737">
    <property type="term" value="C:cytoplasm"/>
    <property type="evidence" value="ECO:0007669"/>
    <property type="project" value="TreeGrafter"/>
</dbReference>
<dbReference type="Pfam" id="PF10437">
    <property type="entry name" value="Lip_prot_lig_C"/>
    <property type="match status" value="1"/>
</dbReference>
<organism evidence="10 11">
    <name type="scientific">Naegleria lovaniensis</name>
    <name type="common">Amoeba</name>
    <dbReference type="NCBI Taxonomy" id="51637"/>
    <lineage>
        <taxon>Eukaryota</taxon>
        <taxon>Discoba</taxon>
        <taxon>Heterolobosea</taxon>
        <taxon>Tetramitia</taxon>
        <taxon>Eutetramitia</taxon>
        <taxon>Vahlkampfiidae</taxon>
        <taxon>Naegleria</taxon>
    </lineage>
</organism>
<accession>A0AA88GD09</accession>
<dbReference type="GO" id="GO:0009249">
    <property type="term" value="P:protein lipoylation"/>
    <property type="evidence" value="ECO:0007669"/>
    <property type="project" value="InterPro"/>
</dbReference>